<name>A0A9N8EQV2_9STRA</name>
<evidence type="ECO:0000256" key="3">
    <source>
        <dbReference type="SAM" id="Coils"/>
    </source>
</evidence>
<feature type="region of interest" description="Disordered" evidence="4">
    <location>
        <begin position="580"/>
        <end position="604"/>
    </location>
</feature>
<keyword evidence="2" id="KW-0040">ANK repeat</keyword>
<comment type="caution">
    <text evidence="5">The sequence shown here is derived from an EMBL/GenBank/DDBJ whole genome shotgun (WGS) entry which is preliminary data.</text>
</comment>
<dbReference type="GO" id="GO:0051017">
    <property type="term" value="P:actin filament bundle assembly"/>
    <property type="evidence" value="ECO:0007669"/>
    <property type="project" value="TreeGrafter"/>
</dbReference>
<dbReference type="OrthoDB" id="48928at2759"/>
<keyword evidence="6" id="KW-1185">Reference proteome</keyword>
<accession>A0A9N8EQV2</accession>
<dbReference type="Proteomes" id="UP001153069">
    <property type="component" value="Unassembled WGS sequence"/>
</dbReference>
<protein>
    <submittedName>
        <fullName evidence="5">Uncharacterized protein</fullName>
    </submittedName>
</protein>
<dbReference type="AlphaFoldDB" id="A0A9N8EQV2"/>
<dbReference type="PANTHER" id="PTHR24153:SF8">
    <property type="entry name" value="FORKED, ISOFORM F"/>
    <property type="match status" value="1"/>
</dbReference>
<feature type="coiled-coil region" evidence="3">
    <location>
        <begin position="392"/>
        <end position="426"/>
    </location>
</feature>
<feature type="compositionally biased region" description="Low complexity" evidence="4">
    <location>
        <begin position="1"/>
        <end position="39"/>
    </location>
</feature>
<sequence length="604" mass="65855">MSASSTTTSSSNMHSTEGSSVTSVSDSYTTTSYSTVDPPSHLDMKVHSERSVISAMSDPSAASVSTAHAQNTSLSNMPVFSPVLEETSSALEDASSYGGVTNNRTGNSHDTGGNSTVSSARLRTSVDAEGVNIEITNTSSLPPSPVGPVLPLECDYDKNPTELYHAIESKNWEIIETLFNDEPLKAQRQVATWVTRKETNGKLRWRLLPIHAAIIFQSPSNIVAKLLNHCPEAAQAKDDQGMLPLHLAFRTKNTDWEAIEELISANPSAIFARDRKDRTPLECGAAAANAAIMAEVSAKAATESEASTAAGSKKSGLMRALSPRAKAAPSTTRSSSSSSLGGRTVSPEVQKAIFAAMDMYSQISVQDQLQSAMNTSRKALEARIGAVQDSHVATLTQLKKDWENQRQDLNQKIQGYRSEIQNLKSDFNIQQELLEEKVRTEMELVDKLTEVTTALESKTVFDDAAVGEIARDITIHSADLEKSNKQVDALKRQNKELLLLLETLLDQQNSLKLSLDKLAWDSNAKNQEQKELLNKYMLSSEQSTEMSESFSSEWQSRLETTSIDVSTKLSKILREQKSTLAGYDGEEKKENSGVISVASSRKDP</sequence>
<dbReference type="InterPro" id="IPR052420">
    <property type="entry name" value="Espin/Espin-like"/>
</dbReference>
<dbReference type="SUPFAM" id="SSF48403">
    <property type="entry name" value="Ankyrin repeat"/>
    <property type="match status" value="1"/>
</dbReference>
<evidence type="ECO:0000313" key="6">
    <source>
        <dbReference type="Proteomes" id="UP001153069"/>
    </source>
</evidence>
<feature type="region of interest" description="Disordered" evidence="4">
    <location>
        <begin position="1"/>
        <end position="42"/>
    </location>
</feature>
<dbReference type="GO" id="GO:0051015">
    <property type="term" value="F:actin filament binding"/>
    <property type="evidence" value="ECO:0007669"/>
    <property type="project" value="TreeGrafter"/>
</dbReference>
<organism evidence="5 6">
    <name type="scientific">Seminavis robusta</name>
    <dbReference type="NCBI Taxonomy" id="568900"/>
    <lineage>
        <taxon>Eukaryota</taxon>
        <taxon>Sar</taxon>
        <taxon>Stramenopiles</taxon>
        <taxon>Ochrophyta</taxon>
        <taxon>Bacillariophyta</taxon>
        <taxon>Bacillariophyceae</taxon>
        <taxon>Bacillariophycidae</taxon>
        <taxon>Naviculales</taxon>
        <taxon>Naviculaceae</taxon>
        <taxon>Seminavis</taxon>
    </lineage>
</organism>
<keyword evidence="3" id="KW-0175">Coiled coil</keyword>
<keyword evidence="1" id="KW-0677">Repeat</keyword>
<dbReference type="GO" id="GO:0005737">
    <property type="term" value="C:cytoplasm"/>
    <property type="evidence" value="ECO:0007669"/>
    <property type="project" value="TreeGrafter"/>
</dbReference>
<dbReference type="EMBL" id="CAICTM010001580">
    <property type="protein sequence ID" value="CAB9524760.1"/>
    <property type="molecule type" value="Genomic_DNA"/>
</dbReference>
<evidence type="ECO:0000256" key="1">
    <source>
        <dbReference type="ARBA" id="ARBA00022737"/>
    </source>
</evidence>
<feature type="compositionally biased region" description="Low complexity" evidence="4">
    <location>
        <begin position="330"/>
        <end position="343"/>
    </location>
</feature>
<feature type="compositionally biased region" description="Polar residues" evidence="4">
    <location>
        <begin position="98"/>
        <end position="119"/>
    </location>
</feature>
<evidence type="ECO:0000256" key="2">
    <source>
        <dbReference type="ARBA" id="ARBA00023043"/>
    </source>
</evidence>
<evidence type="ECO:0000256" key="4">
    <source>
        <dbReference type="SAM" id="MobiDB-lite"/>
    </source>
</evidence>
<reference evidence="5" key="1">
    <citation type="submission" date="2020-06" db="EMBL/GenBank/DDBJ databases">
        <authorList>
            <consortium name="Plant Systems Biology data submission"/>
        </authorList>
    </citation>
    <scope>NUCLEOTIDE SEQUENCE</scope>
    <source>
        <strain evidence="5">D6</strain>
    </source>
</reference>
<proteinExistence type="predicted"/>
<dbReference type="Gene3D" id="1.25.40.20">
    <property type="entry name" value="Ankyrin repeat-containing domain"/>
    <property type="match status" value="1"/>
</dbReference>
<evidence type="ECO:0000313" key="5">
    <source>
        <dbReference type="EMBL" id="CAB9524760.1"/>
    </source>
</evidence>
<dbReference type="PANTHER" id="PTHR24153">
    <property type="entry name" value="ESPIN"/>
    <property type="match status" value="1"/>
</dbReference>
<feature type="compositionally biased region" description="Low complexity" evidence="4">
    <location>
        <begin position="302"/>
        <end position="315"/>
    </location>
</feature>
<gene>
    <name evidence="5" type="ORF">SEMRO_1582_G283840.1</name>
</gene>
<feature type="region of interest" description="Disordered" evidence="4">
    <location>
        <begin position="302"/>
        <end position="343"/>
    </location>
</feature>
<feature type="compositionally biased region" description="Polar residues" evidence="4">
    <location>
        <begin position="593"/>
        <end position="604"/>
    </location>
</feature>
<feature type="coiled-coil region" evidence="3">
    <location>
        <begin position="473"/>
        <end position="507"/>
    </location>
</feature>
<feature type="region of interest" description="Disordered" evidence="4">
    <location>
        <begin position="91"/>
        <end position="119"/>
    </location>
</feature>
<dbReference type="InterPro" id="IPR036770">
    <property type="entry name" value="Ankyrin_rpt-contain_sf"/>
</dbReference>